<comment type="caution">
    <text evidence="6">The sequence shown here is derived from an EMBL/GenBank/DDBJ whole genome shotgun (WGS) entry which is preliminary data.</text>
</comment>
<dbReference type="PANTHER" id="PTHR43791">
    <property type="entry name" value="PERMEASE-RELATED"/>
    <property type="match status" value="1"/>
</dbReference>
<evidence type="ECO:0000256" key="2">
    <source>
        <dbReference type="ARBA" id="ARBA00022448"/>
    </source>
</evidence>
<keyword evidence="3" id="KW-0812">Transmembrane</keyword>
<dbReference type="AlphaFoldDB" id="A0A2R6NXS0"/>
<keyword evidence="7" id="KW-1185">Reference proteome</keyword>
<evidence type="ECO:0000256" key="4">
    <source>
        <dbReference type="ARBA" id="ARBA00022989"/>
    </source>
</evidence>
<proteinExistence type="predicted"/>
<dbReference type="OrthoDB" id="2985014at2759"/>
<dbReference type="STRING" id="98765.A0A2R6NXS0"/>
<sequence length="141" mass="15584">MSVGGRYVGMFLMASGYAGFALTLVWVSNAIPRPPSKRSASIGIVNGFGNLGNLIGSYAWKAEWGPNYHPSMLIGIASLALSSVLALVIRYLIIEENKKLQQDEIGHMTSAERERIEEAARLEGLTFEDALQRKKGFRYLY</sequence>
<evidence type="ECO:0000313" key="6">
    <source>
        <dbReference type="EMBL" id="PSR79497.1"/>
    </source>
</evidence>
<keyword evidence="4" id="KW-1133">Transmembrane helix</keyword>
<organism evidence="6 7">
    <name type="scientific">Hermanssonia centrifuga</name>
    <dbReference type="NCBI Taxonomy" id="98765"/>
    <lineage>
        <taxon>Eukaryota</taxon>
        <taxon>Fungi</taxon>
        <taxon>Dikarya</taxon>
        <taxon>Basidiomycota</taxon>
        <taxon>Agaricomycotina</taxon>
        <taxon>Agaricomycetes</taxon>
        <taxon>Polyporales</taxon>
        <taxon>Meruliaceae</taxon>
        <taxon>Hermanssonia</taxon>
    </lineage>
</organism>
<evidence type="ECO:0000256" key="1">
    <source>
        <dbReference type="ARBA" id="ARBA00004141"/>
    </source>
</evidence>
<dbReference type="GO" id="GO:0022857">
    <property type="term" value="F:transmembrane transporter activity"/>
    <property type="evidence" value="ECO:0007669"/>
    <property type="project" value="TreeGrafter"/>
</dbReference>
<dbReference type="InterPro" id="IPR036259">
    <property type="entry name" value="MFS_trans_sf"/>
</dbReference>
<dbReference type="Proteomes" id="UP000186601">
    <property type="component" value="Unassembled WGS sequence"/>
</dbReference>
<reference evidence="6 7" key="1">
    <citation type="submission" date="2018-02" db="EMBL/GenBank/DDBJ databases">
        <title>Genome sequence of the basidiomycete white-rot fungus Phlebia centrifuga.</title>
        <authorList>
            <person name="Granchi Z."/>
            <person name="Peng M."/>
            <person name="de Vries R.P."/>
            <person name="Hilden K."/>
            <person name="Makela M.R."/>
            <person name="Grigoriev I."/>
            <person name="Riley R."/>
        </authorList>
    </citation>
    <scope>NUCLEOTIDE SEQUENCE [LARGE SCALE GENOMIC DNA]</scope>
    <source>
        <strain evidence="6 7">FBCC195</strain>
    </source>
</reference>
<protein>
    <submittedName>
        <fullName evidence="6">Uncharacterized protein</fullName>
    </submittedName>
</protein>
<dbReference type="EMBL" id="MLYV02000694">
    <property type="protein sequence ID" value="PSR79497.1"/>
    <property type="molecule type" value="Genomic_DNA"/>
</dbReference>
<dbReference type="GO" id="GO:0016020">
    <property type="term" value="C:membrane"/>
    <property type="evidence" value="ECO:0007669"/>
    <property type="project" value="UniProtKB-SubCell"/>
</dbReference>
<evidence type="ECO:0000256" key="5">
    <source>
        <dbReference type="ARBA" id="ARBA00023136"/>
    </source>
</evidence>
<keyword evidence="5" id="KW-0472">Membrane</keyword>
<keyword evidence="2" id="KW-0813">Transport</keyword>
<accession>A0A2R6NXS0</accession>
<name>A0A2R6NXS0_9APHY</name>
<comment type="subcellular location">
    <subcellularLocation>
        <location evidence="1">Membrane</location>
        <topology evidence="1">Multi-pass membrane protein</topology>
    </subcellularLocation>
</comment>
<dbReference type="Gene3D" id="1.20.1250.20">
    <property type="entry name" value="MFS general substrate transporter like domains"/>
    <property type="match status" value="1"/>
</dbReference>
<dbReference type="SUPFAM" id="SSF103473">
    <property type="entry name" value="MFS general substrate transporter"/>
    <property type="match status" value="1"/>
</dbReference>
<gene>
    <name evidence="6" type="ORF">PHLCEN_2v7022</name>
</gene>
<evidence type="ECO:0000256" key="3">
    <source>
        <dbReference type="ARBA" id="ARBA00022692"/>
    </source>
</evidence>
<dbReference type="PANTHER" id="PTHR43791:SF6">
    <property type="entry name" value="TRANSPORTER, PUTATIVE (AFU_ORTHOLOGUE AFUA_1G16690)-RELATED"/>
    <property type="match status" value="1"/>
</dbReference>
<evidence type="ECO:0000313" key="7">
    <source>
        <dbReference type="Proteomes" id="UP000186601"/>
    </source>
</evidence>